<dbReference type="Gene3D" id="2.60.210.10">
    <property type="entry name" value="Apoptosis, Tumor Necrosis Factor Receptor Associated Protein 2, Chain A"/>
    <property type="match status" value="1"/>
</dbReference>
<sequence>MLGCSSKDELEQYWDRKKYLIMASKNDKVFTVTWSIEGVSYFKYKHVHSANFYPISKKDERFFLRLSMEIEDNTNLVSFQICNTNDNPEGIYEENTTEIDFELSILAVDGSPLISRKGTIRSFSEYRNGFLDFVERNELLLNRKDEFMKNDALTLRCRMWEREMSQRVHFVCRTRPNIYRTHLLWTLDKFSSLTLQDERFAFIRVASKRDPLLEMRLFFVEVEDEEKIRIEIINEICVDYCKCKFSILDINGMAVESYEDELAFDCEADVEKHQLPPFLSKRKLMELKNRCLPNDTLSLRCEFSCYIGFELYISENSFYNLEAIDSTRIDSEPQLVSTALC</sequence>
<protein>
    <submittedName>
        <fullName evidence="2">Speckle-type POZ protein B</fullName>
    </submittedName>
</protein>
<keyword evidence="3" id="KW-1185">Reference proteome</keyword>
<name>A0AAV4RCC5_9ARAC</name>
<dbReference type="PROSITE" id="PS50144">
    <property type="entry name" value="MATH"/>
    <property type="match status" value="1"/>
</dbReference>
<dbReference type="EMBL" id="BPLQ01005929">
    <property type="protein sequence ID" value="GIY18659.1"/>
    <property type="molecule type" value="Genomic_DNA"/>
</dbReference>
<proteinExistence type="predicted"/>
<dbReference type="Proteomes" id="UP001054837">
    <property type="component" value="Unassembled WGS sequence"/>
</dbReference>
<gene>
    <name evidence="2" type="primary">spop-b_53</name>
    <name evidence="2" type="ORF">CDAR_11831</name>
</gene>
<dbReference type="AlphaFoldDB" id="A0AAV4RCC5"/>
<dbReference type="InterPro" id="IPR008974">
    <property type="entry name" value="TRAF-like"/>
</dbReference>
<comment type="caution">
    <text evidence="2">The sequence shown here is derived from an EMBL/GenBank/DDBJ whole genome shotgun (WGS) entry which is preliminary data.</text>
</comment>
<feature type="domain" description="MATH" evidence="1">
    <location>
        <begin position="29"/>
        <end position="159"/>
    </location>
</feature>
<dbReference type="SUPFAM" id="SSF49599">
    <property type="entry name" value="TRAF domain-like"/>
    <property type="match status" value="1"/>
</dbReference>
<evidence type="ECO:0000313" key="2">
    <source>
        <dbReference type="EMBL" id="GIY18659.1"/>
    </source>
</evidence>
<dbReference type="CDD" id="cd00121">
    <property type="entry name" value="MATH"/>
    <property type="match status" value="1"/>
</dbReference>
<accession>A0AAV4RCC5</accession>
<dbReference type="InterPro" id="IPR002083">
    <property type="entry name" value="MATH/TRAF_dom"/>
</dbReference>
<organism evidence="2 3">
    <name type="scientific">Caerostris darwini</name>
    <dbReference type="NCBI Taxonomy" id="1538125"/>
    <lineage>
        <taxon>Eukaryota</taxon>
        <taxon>Metazoa</taxon>
        <taxon>Ecdysozoa</taxon>
        <taxon>Arthropoda</taxon>
        <taxon>Chelicerata</taxon>
        <taxon>Arachnida</taxon>
        <taxon>Araneae</taxon>
        <taxon>Araneomorphae</taxon>
        <taxon>Entelegynae</taxon>
        <taxon>Araneoidea</taxon>
        <taxon>Araneidae</taxon>
        <taxon>Caerostris</taxon>
    </lineage>
</organism>
<evidence type="ECO:0000259" key="1">
    <source>
        <dbReference type="PROSITE" id="PS50144"/>
    </source>
</evidence>
<reference evidence="2 3" key="1">
    <citation type="submission" date="2021-06" db="EMBL/GenBank/DDBJ databases">
        <title>Caerostris darwini draft genome.</title>
        <authorList>
            <person name="Kono N."/>
            <person name="Arakawa K."/>
        </authorList>
    </citation>
    <scope>NUCLEOTIDE SEQUENCE [LARGE SCALE GENOMIC DNA]</scope>
</reference>
<evidence type="ECO:0000313" key="3">
    <source>
        <dbReference type="Proteomes" id="UP001054837"/>
    </source>
</evidence>